<organism evidence="2 3">
    <name type="scientific">Geranomyces variabilis</name>
    <dbReference type="NCBI Taxonomy" id="109894"/>
    <lineage>
        <taxon>Eukaryota</taxon>
        <taxon>Fungi</taxon>
        <taxon>Fungi incertae sedis</taxon>
        <taxon>Chytridiomycota</taxon>
        <taxon>Chytridiomycota incertae sedis</taxon>
        <taxon>Chytridiomycetes</taxon>
        <taxon>Spizellomycetales</taxon>
        <taxon>Powellomycetaceae</taxon>
        <taxon>Geranomyces</taxon>
    </lineage>
</organism>
<dbReference type="Proteomes" id="UP001212152">
    <property type="component" value="Unassembled WGS sequence"/>
</dbReference>
<comment type="caution">
    <text evidence="2">The sequence shown here is derived from an EMBL/GenBank/DDBJ whole genome shotgun (WGS) entry which is preliminary data.</text>
</comment>
<gene>
    <name evidence="2" type="ORF">HDU87_000765</name>
</gene>
<reference evidence="2" key="1">
    <citation type="submission" date="2020-05" db="EMBL/GenBank/DDBJ databases">
        <title>Phylogenomic resolution of chytrid fungi.</title>
        <authorList>
            <person name="Stajich J.E."/>
            <person name="Amses K."/>
            <person name="Simmons R."/>
            <person name="Seto K."/>
            <person name="Myers J."/>
            <person name="Bonds A."/>
            <person name="Quandt C.A."/>
            <person name="Barry K."/>
            <person name="Liu P."/>
            <person name="Grigoriev I."/>
            <person name="Longcore J.E."/>
            <person name="James T.Y."/>
        </authorList>
    </citation>
    <scope>NUCLEOTIDE SEQUENCE</scope>
    <source>
        <strain evidence="2">JEL0379</strain>
    </source>
</reference>
<name>A0AAD5XPM6_9FUNG</name>
<protein>
    <submittedName>
        <fullName evidence="2">Uncharacterized protein</fullName>
    </submittedName>
</protein>
<feature type="region of interest" description="Disordered" evidence="1">
    <location>
        <begin position="1"/>
        <end position="107"/>
    </location>
</feature>
<sequence length="127" mass="13385">MSNRNNGGQGFASMDKDELREIAAKGGRSSGGNTETVASDDYTGDGSAAYQPSSASAQPTQVDDGPANHTRSKEELPSETPLSQTVSHDDPNVETYHGRQGFASMDTERVKEIGSMGGNMPMDKTDA</sequence>
<evidence type="ECO:0000256" key="1">
    <source>
        <dbReference type="SAM" id="MobiDB-lite"/>
    </source>
</evidence>
<dbReference type="InterPro" id="IPR019626">
    <property type="entry name" value="Stress-induced_KGG_rpt"/>
</dbReference>
<evidence type="ECO:0000313" key="3">
    <source>
        <dbReference type="Proteomes" id="UP001212152"/>
    </source>
</evidence>
<proteinExistence type="predicted"/>
<dbReference type="EMBL" id="JADGJQ010000011">
    <property type="protein sequence ID" value="KAJ3181747.1"/>
    <property type="molecule type" value="Genomic_DNA"/>
</dbReference>
<accession>A0AAD5XPM6</accession>
<keyword evidence="3" id="KW-1185">Reference proteome</keyword>
<dbReference type="AlphaFoldDB" id="A0AAD5XPM6"/>
<dbReference type="Pfam" id="PF10685">
    <property type="entry name" value="KGG"/>
    <property type="match status" value="2"/>
</dbReference>
<feature type="compositionally biased region" description="Basic and acidic residues" evidence="1">
    <location>
        <begin position="14"/>
        <end position="23"/>
    </location>
</feature>
<evidence type="ECO:0000313" key="2">
    <source>
        <dbReference type="EMBL" id="KAJ3181747.1"/>
    </source>
</evidence>
<feature type="compositionally biased region" description="Low complexity" evidence="1">
    <location>
        <begin position="47"/>
        <end position="59"/>
    </location>
</feature>